<reference evidence="3" key="1">
    <citation type="submission" date="2022-08" db="EMBL/GenBank/DDBJ databases">
        <title>Novel sulphate-reducing endosymbionts in the free-living metamonad Anaeramoeba.</title>
        <authorList>
            <person name="Jerlstrom-Hultqvist J."/>
            <person name="Cepicka I."/>
            <person name="Gallot-Lavallee L."/>
            <person name="Salas-Leiva D."/>
            <person name="Curtis B.A."/>
            <person name="Zahonova K."/>
            <person name="Pipaliya S."/>
            <person name="Dacks J."/>
            <person name="Roger A.J."/>
        </authorList>
    </citation>
    <scope>NUCLEOTIDE SEQUENCE</scope>
    <source>
        <strain evidence="3">Busselton2</strain>
    </source>
</reference>
<protein>
    <submittedName>
        <fullName evidence="3">Uncharacterized protein</fullName>
    </submittedName>
</protein>
<keyword evidence="1" id="KW-0175">Coiled coil</keyword>
<accession>A0AAV7Y7W8</accession>
<dbReference type="Proteomes" id="UP001146793">
    <property type="component" value="Unassembled WGS sequence"/>
</dbReference>
<organism evidence="3 4">
    <name type="scientific">Anaeramoeba flamelloides</name>
    <dbReference type="NCBI Taxonomy" id="1746091"/>
    <lineage>
        <taxon>Eukaryota</taxon>
        <taxon>Metamonada</taxon>
        <taxon>Anaeramoebidae</taxon>
        <taxon>Anaeramoeba</taxon>
    </lineage>
</organism>
<evidence type="ECO:0000313" key="4">
    <source>
        <dbReference type="Proteomes" id="UP001146793"/>
    </source>
</evidence>
<evidence type="ECO:0000256" key="2">
    <source>
        <dbReference type="SAM" id="MobiDB-lite"/>
    </source>
</evidence>
<feature type="region of interest" description="Disordered" evidence="2">
    <location>
        <begin position="1"/>
        <end position="78"/>
    </location>
</feature>
<feature type="coiled-coil region" evidence="1">
    <location>
        <begin position="98"/>
        <end position="132"/>
    </location>
</feature>
<proteinExistence type="predicted"/>
<feature type="compositionally biased region" description="Polar residues" evidence="2">
    <location>
        <begin position="1"/>
        <end position="18"/>
    </location>
</feature>
<evidence type="ECO:0000313" key="3">
    <source>
        <dbReference type="EMBL" id="KAJ3425926.1"/>
    </source>
</evidence>
<evidence type="ECO:0000256" key="1">
    <source>
        <dbReference type="SAM" id="Coils"/>
    </source>
</evidence>
<dbReference type="EMBL" id="JANTQA010000070">
    <property type="protein sequence ID" value="KAJ3425926.1"/>
    <property type="molecule type" value="Genomic_DNA"/>
</dbReference>
<sequence length="507" mass="59012">MNQRPNQLQTGFNNQSYYQPRGRGGRGRGYGRGRGGMRGRGRGNMRGRGMIRGRGGMRGRSWGRGRGGGGGRGRGYENYKNRRVMNNNQNYFNNFDNNQNFNNMNNQNQNNFNNMNNQQQNFQRNNTKQQNNFQKEKDETSTLGQIEKKIQKAQRNTNNKLGELETKDQEKAQKIFSYLKKFRVFCKNNNLNMAENLLSDIENISVVLANVMNTELKAHKSLKKHNNSMINNTKKYPNKKINEEFCQNPVLRRLKKKIGGKYAKNKYDLKEFQNGNLAKLFLTTLDIRTYLTGTAATFPELKEKTELEPSWNEKELSAFIEHLTKRMSKCRPPKKKLYGVGIRTYYIDPVLIFACSNFPNEILYWPDYWINDSIITGRCESAILTKDLRPLVVIKEVRRDYGFEVSEYQMLPMCFGINDIFINKTKQLSPKSDGKKDEKTLQYTPVFGIITDGEFWQFMKYEHSPQQIGMEPNITVTRLLSFAKEPEHIIGLIYKIIKFQLANLNEN</sequence>
<name>A0AAV7Y7W8_9EUKA</name>
<comment type="caution">
    <text evidence="3">The sequence shown here is derived from an EMBL/GenBank/DDBJ whole genome shotgun (WGS) entry which is preliminary data.</text>
</comment>
<dbReference type="AlphaFoldDB" id="A0AAV7Y7W8"/>
<feature type="compositionally biased region" description="Basic residues" evidence="2">
    <location>
        <begin position="23"/>
        <end position="63"/>
    </location>
</feature>
<gene>
    <name evidence="3" type="ORF">M0812_28372</name>
</gene>
<feature type="compositionally biased region" description="Gly residues" evidence="2">
    <location>
        <begin position="64"/>
        <end position="73"/>
    </location>
</feature>